<feature type="transmembrane region" description="Helical" evidence="1">
    <location>
        <begin position="48"/>
        <end position="69"/>
    </location>
</feature>
<reference evidence="3 4" key="1">
    <citation type="submission" date="2018-02" db="EMBL/GenBank/DDBJ databases">
        <authorList>
            <person name="Cohen D.B."/>
            <person name="Kent A.D."/>
        </authorList>
    </citation>
    <scope>NUCLEOTIDE SEQUENCE [LARGE SCALE GENOMIC DNA]</scope>
    <source>
        <strain evidence="3">1</strain>
    </source>
</reference>
<feature type="domain" description="YdbS-like PH" evidence="2">
    <location>
        <begin position="73"/>
        <end position="146"/>
    </location>
</feature>
<feature type="transmembrane region" description="Helical" evidence="1">
    <location>
        <begin position="12"/>
        <end position="36"/>
    </location>
</feature>
<dbReference type="AlphaFoldDB" id="A0A2N9JGQ6"/>
<dbReference type="PANTHER" id="PTHR34473:SF2">
    <property type="entry name" value="UPF0699 TRANSMEMBRANE PROTEIN YDBT"/>
    <property type="match status" value="1"/>
</dbReference>
<dbReference type="InterPro" id="IPR005182">
    <property type="entry name" value="YdbS-like_PH"/>
</dbReference>
<keyword evidence="4" id="KW-1185">Reference proteome</keyword>
<dbReference type="Pfam" id="PF03703">
    <property type="entry name" value="bPH_2"/>
    <property type="match status" value="1"/>
</dbReference>
<gene>
    <name evidence="3" type="ORF">MPLG2_1744</name>
</gene>
<dbReference type="OrthoDB" id="3190163at2"/>
<dbReference type="EMBL" id="LT985188">
    <property type="protein sequence ID" value="SPD86780.1"/>
    <property type="molecule type" value="Genomic_DNA"/>
</dbReference>
<evidence type="ECO:0000313" key="4">
    <source>
        <dbReference type="Proteomes" id="UP000238164"/>
    </source>
</evidence>
<keyword evidence="1" id="KW-1133">Transmembrane helix</keyword>
<keyword evidence="1" id="KW-0472">Membrane</keyword>
<keyword evidence="1" id="KW-0812">Transmembrane</keyword>
<accession>A0A2N9JGQ6</accession>
<evidence type="ECO:0000259" key="2">
    <source>
        <dbReference type="Pfam" id="PF03703"/>
    </source>
</evidence>
<dbReference type="KEGG" id="mgg:MPLG2_1744"/>
<dbReference type="RefSeq" id="WP_105185661.1">
    <property type="nucleotide sequence ID" value="NZ_BAAAGO010000022.1"/>
</dbReference>
<name>A0A2N9JGQ6_9ACTN</name>
<protein>
    <recommendedName>
        <fullName evidence="2">YdbS-like PH domain-containing protein</fullName>
    </recommendedName>
</protein>
<evidence type="ECO:0000313" key="3">
    <source>
        <dbReference type="EMBL" id="SPD86780.1"/>
    </source>
</evidence>
<evidence type="ECO:0000256" key="1">
    <source>
        <dbReference type="SAM" id="Phobius"/>
    </source>
</evidence>
<dbReference type="Proteomes" id="UP000238164">
    <property type="component" value="Chromosome 1"/>
</dbReference>
<organism evidence="3 4">
    <name type="scientific">Micropruina glycogenica</name>
    <dbReference type="NCBI Taxonomy" id="75385"/>
    <lineage>
        <taxon>Bacteria</taxon>
        <taxon>Bacillati</taxon>
        <taxon>Actinomycetota</taxon>
        <taxon>Actinomycetes</taxon>
        <taxon>Propionibacteriales</taxon>
        <taxon>Nocardioidaceae</taxon>
        <taxon>Micropruina</taxon>
    </lineage>
</organism>
<dbReference type="PANTHER" id="PTHR34473">
    <property type="entry name" value="UPF0699 TRANSMEMBRANE PROTEIN YDBS"/>
    <property type="match status" value="1"/>
</dbReference>
<sequence>MCRGDRWRTLPVAAVGLWRLHAVASAVIFSALLWLAGWYWWPSDWLKALAWIGIAVGAVSTVAELIWLIPRRWRAYRYCLDERGLRQREGVLVARSLTVPANQILFVDVREGPVQRALGLSTVRIGTLGSTHDLGPVGAEEAAALAQAHLNRTVDHAPR</sequence>
<proteinExistence type="predicted"/>